<dbReference type="EMBL" id="KN837631">
    <property type="protein sequence ID" value="KIJ23587.1"/>
    <property type="molecule type" value="Genomic_DNA"/>
</dbReference>
<gene>
    <name evidence="1" type="ORF">M422DRAFT_275805</name>
</gene>
<dbReference type="Proteomes" id="UP000054279">
    <property type="component" value="Unassembled WGS sequence"/>
</dbReference>
<reference evidence="1 2" key="1">
    <citation type="submission" date="2014-06" db="EMBL/GenBank/DDBJ databases">
        <title>Evolutionary Origins and Diversification of the Mycorrhizal Mutualists.</title>
        <authorList>
            <consortium name="DOE Joint Genome Institute"/>
            <consortium name="Mycorrhizal Genomics Consortium"/>
            <person name="Kohler A."/>
            <person name="Kuo A."/>
            <person name="Nagy L.G."/>
            <person name="Floudas D."/>
            <person name="Copeland A."/>
            <person name="Barry K.W."/>
            <person name="Cichocki N."/>
            <person name="Veneault-Fourrey C."/>
            <person name="LaButti K."/>
            <person name="Lindquist E.A."/>
            <person name="Lipzen A."/>
            <person name="Lundell T."/>
            <person name="Morin E."/>
            <person name="Murat C."/>
            <person name="Riley R."/>
            <person name="Ohm R."/>
            <person name="Sun H."/>
            <person name="Tunlid A."/>
            <person name="Henrissat B."/>
            <person name="Grigoriev I.V."/>
            <person name="Hibbett D.S."/>
            <person name="Martin F."/>
        </authorList>
    </citation>
    <scope>NUCLEOTIDE SEQUENCE [LARGE SCALE GENOMIC DNA]</scope>
    <source>
        <strain evidence="1 2">SS14</strain>
    </source>
</reference>
<keyword evidence="2" id="KW-1185">Reference proteome</keyword>
<proteinExistence type="predicted"/>
<evidence type="ECO:0000313" key="2">
    <source>
        <dbReference type="Proteomes" id="UP000054279"/>
    </source>
</evidence>
<dbReference type="AlphaFoldDB" id="A0A0C9U3B7"/>
<evidence type="ECO:0000313" key="1">
    <source>
        <dbReference type="EMBL" id="KIJ23587.1"/>
    </source>
</evidence>
<sequence>MSDSKESQSKRSRNAAELLSRFREKQAQRDGNPIEVSAVHEHLLEDISQCPAKFSFAKDEILDGIHVA</sequence>
<protein>
    <submittedName>
        <fullName evidence="1">Unplaced genomic scaffold SPHSTscaffold_556, whole genome shotgun sequence</fullName>
    </submittedName>
</protein>
<dbReference type="HOGENOM" id="CLU_2795609_0_0_1"/>
<name>A0A0C9U3B7_SPHS4</name>
<accession>A0A0C9U3B7</accession>
<organism evidence="1 2">
    <name type="scientific">Sphaerobolus stellatus (strain SS14)</name>
    <dbReference type="NCBI Taxonomy" id="990650"/>
    <lineage>
        <taxon>Eukaryota</taxon>
        <taxon>Fungi</taxon>
        <taxon>Dikarya</taxon>
        <taxon>Basidiomycota</taxon>
        <taxon>Agaricomycotina</taxon>
        <taxon>Agaricomycetes</taxon>
        <taxon>Phallomycetidae</taxon>
        <taxon>Geastrales</taxon>
        <taxon>Sphaerobolaceae</taxon>
        <taxon>Sphaerobolus</taxon>
    </lineage>
</organism>